<keyword evidence="1" id="KW-0472">Membrane</keyword>
<dbReference type="Gene3D" id="2.60.120.200">
    <property type="match status" value="1"/>
</dbReference>
<feature type="transmembrane region" description="Helical" evidence="1">
    <location>
        <begin position="1075"/>
        <end position="1093"/>
    </location>
</feature>
<sequence length="1100" mass="121540">MKINKLLILFGVAIIFLVGTVNTVNAFEFDNVKNYDEETKTIEIRNSVLGIPFLQLGKVAEIQLKTPQNYLVPVGYQKVAEFEINLFTDYDLAFKELELYDKKDNDRKFTRDFDYKVLSYENISVDDYKSVLIGTSKNGSSIYESQLIGNHIEIKEVWKELNSTDFKKNDILIIGIFTNVEKGDKVEWIPNFFGVRIDEWAEWTASLNVDLFAYYKFDGDVNDSVGNFNGTNQGTTNTSGIINSARAFDGVNQFIQVLNFDTTLDAYSISFWMEWDDLGTSNVQMITEITDGTGKMVLHTGGVATNNLRFSMDSGQPAGTWDVGVNSVISGLQHYVFTFDGTDNVSFYRNGTFITSATRAWTDVFIDDFNFGIRGVSTLDFDGKLDEIGMWNRTLNSSEVAQLYNNGTGISFSSLAITINNPADNSGFSATNVTFNATIESSSTITNVTLFIDGIVNESNTSGVQGVYLFEKNFSDGTFTWNLKVTDDLPSSVNSTLRTFTIDLLNPTVIINSPIGRQSIIKIGDNETVTWNITDLNLDTCLLDYNGINTTLNCTANTTGFLYVNEINTLRIFANDTSGRTNTTTTTWDYNITEINQSFNSPVFTTSAQTFETNITINSAFTDTPTSPNIIYNGTTTTGGTVASLGGDNFSFTQTIDIPDIANGTSDWFFTFNLNSSIFNTSISKQSVTQVDLVNCNQNSFINFTFKNETLTEGNVNATFDSAWNYFLGSGSVRRTLSFTNASENSFYGFCLNAINDVLSTQVNVSYTNSISQQRQFRPNLLTLSNVTLNQVLYLLPTSEGIFSQFRTQDNIGNTLVGVLGTITRILNGNPITSGIDVTDGAGLVSFFLDPDITYTAAFTFSGFNDNTFNFNPTSDLTTIVMGGVAAAGNGSNISLGTSYTILPLNSTLQNGTDVTFQFNVSSLETITFMGLNISNGTTTLLLVNQTSNGSISGTINTGTNRTFIGVFTFNTSEESITITRIWPILEGFLGDYSIQRQGDLFLTYEFSDFIRLLIIVGFIIVVMIFISAPNDPEDELRIAVMIAMVWFFSFIGWLDTGLQVTTASSNINALTQFSNQFGIAMLTTAAGFYFILRRTLRQI</sequence>
<name>A0A0F9MV37_9ZZZZ</name>
<dbReference type="AlphaFoldDB" id="A0A0F9MV37"/>
<protein>
    <recommendedName>
        <fullName evidence="3">LamG-like jellyroll fold domain-containing protein</fullName>
    </recommendedName>
</protein>
<gene>
    <name evidence="2" type="ORF">LCGC14_1044790</name>
</gene>
<keyword evidence="1" id="KW-0812">Transmembrane</keyword>
<organism evidence="2">
    <name type="scientific">marine sediment metagenome</name>
    <dbReference type="NCBI Taxonomy" id="412755"/>
    <lineage>
        <taxon>unclassified sequences</taxon>
        <taxon>metagenomes</taxon>
        <taxon>ecological metagenomes</taxon>
    </lineage>
</organism>
<dbReference type="InterPro" id="IPR013783">
    <property type="entry name" value="Ig-like_fold"/>
</dbReference>
<dbReference type="InterPro" id="IPR013320">
    <property type="entry name" value="ConA-like_dom_sf"/>
</dbReference>
<dbReference type="SUPFAM" id="SSF49899">
    <property type="entry name" value="Concanavalin A-like lectins/glucanases"/>
    <property type="match status" value="1"/>
</dbReference>
<keyword evidence="1" id="KW-1133">Transmembrane helix</keyword>
<dbReference type="Pfam" id="PF13385">
    <property type="entry name" value="Laminin_G_3"/>
    <property type="match status" value="1"/>
</dbReference>
<accession>A0A0F9MV37</accession>
<evidence type="ECO:0008006" key="3">
    <source>
        <dbReference type="Google" id="ProtNLM"/>
    </source>
</evidence>
<evidence type="ECO:0000256" key="1">
    <source>
        <dbReference type="SAM" id="Phobius"/>
    </source>
</evidence>
<evidence type="ECO:0000313" key="2">
    <source>
        <dbReference type="EMBL" id="KKN09624.1"/>
    </source>
</evidence>
<feature type="transmembrane region" description="Helical" evidence="1">
    <location>
        <begin position="1039"/>
        <end position="1055"/>
    </location>
</feature>
<reference evidence="2" key="1">
    <citation type="journal article" date="2015" name="Nature">
        <title>Complex archaea that bridge the gap between prokaryotes and eukaryotes.</title>
        <authorList>
            <person name="Spang A."/>
            <person name="Saw J.H."/>
            <person name="Jorgensen S.L."/>
            <person name="Zaremba-Niedzwiedzka K."/>
            <person name="Martijn J."/>
            <person name="Lind A.E."/>
            <person name="van Eijk R."/>
            <person name="Schleper C."/>
            <person name="Guy L."/>
            <person name="Ettema T.J."/>
        </authorList>
    </citation>
    <scope>NUCLEOTIDE SEQUENCE</scope>
</reference>
<proteinExistence type="predicted"/>
<dbReference type="EMBL" id="LAZR01004326">
    <property type="protein sequence ID" value="KKN09624.1"/>
    <property type="molecule type" value="Genomic_DNA"/>
</dbReference>
<feature type="transmembrane region" description="Helical" evidence="1">
    <location>
        <begin position="1010"/>
        <end position="1027"/>
    </location>
</feature>
<dbReference type="Gene3D" id="2.60.40.10">
    <property type="entry name" value="Immunoglobulins"/>
    <property type="match status" value="1"/>
</dbReference>
<comment type="caution">
    <text evidence="2">The sequence shown here is derived from an EMBL/GenBank/DDBJ whole genome shotgun (WGS) entry which is preliminary data.</text>
</comment>